<organism evidence="3 4">
    <name type="scientific">Paraburkholderia xenovorans (strain LB400)</name>
    <dbReference type="NCBI Taxonomy" id="266265"/>
    <lineage>
        <taxon>Bacteria</taxon>
        <taxon>Pseudomonadati</taxon>
        <taxon>Pseudomonadota</taxon>
        <taxon>Betaproteobacteria</taxon>
        <taxon>Burkholderiales</taxon>
        <taxon>Burkholderiaceae</taxon>
        <taxon>Paraburkholderia</taxon>
    </lineage>
</organism>
<dbReference type="CDD" id="cd13578">
    <property type="entry name" value="PBP2_Bug27"/>
    <property type="match status" value="1"/>
</dbReference>
<dbReference type="eggNOG" id="COG3181">
    <property type="taxonomic scope" value="Bacteria"/>
</dbReference>
<proteinExistence type="inferred from homology"/>
<dbReference type="PATRIC" id="fig|266265.5.peg.5828"/>
<reference evidence="3 4" key="1">
    <citation type="journal article" date="2006" name="Proc. Natl. Acad. Sci. U.S.A.">
        <title>Burkholderia xenovorans LB400 harbors a multi-replicon, 9.73-Mbp genome shaped for versatility.</title>
        <authorList>
            <person name="Chain P.S."/>
            <person name="Denef V.J."/>
            <person name="Konstantinidis K.T."/>
            <person name="Vergez L.M."/>
            <person name="Agullo L."/>
            <person name="Reyes V.L."/>
            <person name="Hauser L."/>
            <person name="Cordova M."/>
            <person name="Gomez L."/>
            <person name="Gonzalez M."/>
            <person name="Land M."/>
            <person name="Lao V."/>
            <person name="Larimer F."/>
            <person name="LiPuma J.J."/>
            <person name="Mahenthiralingam E."/>
            <person name="Malfatti S.A."/>
            <person name="Marx C.J."/>
            <person name="Parnell J.J."/>
            <person name="Ramette A."/>
            <person name="Richardson P."/>
            <person name="Seeger M."/>
            <person name="Smith D."/>
            <person name="Spilker T."/>
            <person name="Sul W.J."/>
            <person name="Tsoi T.V."/>
            <person name="Ulrich L.E."/>
            <person name="Zhulin I.B."/>
            <person name="Tiedje J.M."/>
        </authorList>
    </citation>
    <scope>NUCLEOTIDE SEQUENCE [LARGE SCALE GENOMIC DNA]</scope>
    <source>
        <strain evidence="3 4">LB400</strain>
    </source>
</reference>
<dbReference type="PANTHER" id="PTHR42928:SF5">
    <property type="entry name" value="BLR1237 PROTEIN"/>
    <property type="match status" value="1"/>
</dbReference>
<gene>
    <name evidence="3" type="ORF">Bxe_B1907</name>
</gene>
<dbReference type="PROSITE" id="PS51257">
    <property type="entry name" value="PROKAR_LIPOPROTEIN"/>
    <property type="match status" value="1"/>
</dbReference>
<dbReference type="InterPro" id="IPR005064">
    <property type="entry name" value="BUG"/>
</dbReference>
<keyword evidence="4" id="KW-1185">Reference proteome</keyword>
<dbReference type="KEGG" id="bxb:DR64_7216"/>
<keyword evidence="2" id="KW-0732">Signal</keyword>
<feature type="chain" id="PRO_5004182224" evidence="2">
    <location>
        <begin position="34"/>
        <end position="338"/>
    </location>
</feature>
<dbReference type="Gene3D" id="3.40.190.150">
    <property type="entry name" value="Bordetella uptake gene, domain 1"/>
    <property type="match status" value="1"/>
</dbReference>
<protein>
    <submittedName>
        <fullName evidence="3">Exported protein</fullName>
    </submittedName>
</protein>
<name>Q13PC7_PARXL</name>
<dbReference type="Gene3D" id="3.40.190.10">
    <property type="entry name" value="Periplasmic binding protein-like II"/>
    <property type="match status" value="1"/>
</dbReference>
<dbReference type="STRING" id="266265.Bxe_B1907"/>
<evidence type="ECO:0000313" key="4">
    <source>
        <dbReference type="Proteomes" id="UP000001817"/>
    </source>
</evidence>
<dbReference type="PIRSF" id="PIRSF017082">
    <property type="entry name" value="YflP"/>
    <property type="match status" value="1"/>
</dbReference>
<evidence type="ECO:0000256" key="1">
    <source>
        <dbReference type="ARBA" id="ARBA00006987"/>
    </source>
</evidence>
<dbReference type="AlphaFoldDB" id="Q13PC7"/>
<dbReference type="SUPFAM" id="SSF53850">
    <property type="entry name" value="Periplasmic binding protein-like II"/>
    <property type="match status" value="1"/>
</dbReference>
<accession>Q13PC7</accession>
<dbReference type="Proteomes" id="UP000001817">
    <property type="component" value="Chromosome 2"/>
</dbReference>
<dbReference type="Pfam" id="PF03401">
    <property type="entry name" value="TctC"/>
    <property type="match status" value="1"/>
</dbReference>
<dbReference type="PANTHER" id="PTHR42928">
    <property type="entry name" value="TRICARBOXYLATE-BINDING PROTEIN"/>
    <property type="match status" value="1"/>
</dbReference>
<evidence type="ECO:0000256" key="2">
    <source>
        <dbReference type="SAM" id="SignalP"/>
    </source>
</evidence>
<comment type="similarity">
    <text evidence="1">Belongs to the UPF0065 (bug) family.</text>
</comment>
<dbReference type="InterPro" id="IPR042100">
    <property type="entry name" value="Bug_dom1"/>
</dbReference>
<feature type="signal peptide" evidence="2">
    <location>
        <begin position="1"/>
        <end position="33"/>
    </location>
</feature>
<dbReference type="EMBL" id="CP000271">
    <property type="protein sequence ID" value="ABE34062.1"/>
    <property type="molecule type" value="Genomic_DNA"/>
</dbReference>
<evidence type="ECO:0000313" key="3">
    <source>
        <dbReference type="EMBL" id="ABE34062.1"/>
    </source>
</evidence>
<sequence>MKTYASKRKAVRRCGVASIAAVTLGGMVGCANAQSSDPAAHYPDHPIRLVVGYTPGGGADIMARLLQKQLTTTLKQSVIVENRPGAGQNIADAYVAKASPDGYTLLVSSSALAVNPSLFPKLSQNPLTAYAPVALFAQSPNLLVVNPKLPVNSVAELIAYEKKKPDGGNFSSSGSGSTQHLSGEIFKLKTGIKATHVPYKGSAPSVAAVMSGDVDFSFVNIPSAKPLVLAHQLKALAVTSAQRSPLLPDVPTMTQAGLDGMNIAAWYGLLAPAGTPAPVIAKLNAAVNQAVGSEPLKSQFVNLGSDPTVQSSAYFSQYLADDTHRWADAVKAAAIHPQ</sequence>
<dbReference type="KEGG" id="bxe:Bxe_B1907"/>